<dbReference type="EMBL" id="LR796958">
    <property type="protein sequence ID" value="CAB4177923.1"/>
    <property type="molecule type" value="Genomic_DNA"/>
</dbReference>
<evidence type="ECO:0000313" key="2">
    <source>
        <dbReference type="EMBL" id="CAB4171518.1"/>
    </source>
</evidence>
<accession>A0A6J5QR61</accession>
<evidence type="ECO:0000313" key="3">
    <source>
        <dbReference type="EMBL" id="CAB4177923.1"/>
    </source>
</evidence>
<name>A0A6J5QR61_9CAUD</name>
<keyword evidence="1" id="KW-0175">Coiled coil</keyword>
<protein>
    <submittedName>
        <fullName evidence="4">Uncharacterized protein</fullName>
    </submittedName>
</protein>
<evidence type="ECO:0000313" key="4">
    <source>
        <dbReference type="EMBL" id="CAB4187179.1"/>
    </source>
</evidence>
<organism evidence="4">
    <name type="scientific">uncultured Caudovirales phage</name>
    <dbReference type="NCBI Taxonomy" id="2100421"/>
    <lineage>
        <taxon>Viruses</taxon>
        <taxon>Duplodnaviria</taxon>
        <taxon>Heunggongvirae</taxon>
        <taxon>Uroviricota</taxon>
        <taxon>Caudoviricetes</taxon>
        <taxon>Peduoviridae</taxon>
        <taxon>Maltschvirus</taxon>
        <taxon>Maltschvirus maltsch</taxon>
    </lineage>
</organism>
<sequence>MESLKTANMTEKELKVKECELNVLEQKAKVRNSKREAEAAYALGKFELEKECIALEREEIRLQRACTELVNPFESDKNED</sequence>
<dbReference type="EMBL" id="LR796868">
    <property type="protein sequence ID" value="CAB4171518.1"/>
    <property type="molecule type" value="Genomic_DNA"/>
</dbReference>
<dbReference type="EMBL" id="LR797108">
    <property type="protein sequence ID" value="CAB4187179.1"/>
    <property type="molecule type" value="Genomic_DNA"/>
</dbReference>
<evidence type="ECO:0000256" key="1">
    <source>
        <dbReference type="SAM" id="Coils"/>
    </source>
</evidence>
<reference evidence="4" key="1">
    <citation type="submission" date="2020-05" db="EMBL/GenBank/DDBJ databases">
        <authorList>
            <person name="Chiriac C."/>
            <person name="Salcher M."/>
            <person name="Ghai R."/>
            <person name="Kavagutti S V."/>
        </authorList>
    </citation>
    <scope>NUCLEOTIDE SEQUENCE</scope>
</reference>
<feature type="coiled-coil region" evidence="1">
    <location>
        <begin position="7"/>
        <end position="65"/>
    </location>
</feature>
<gene>
    <name evidence="3" type="ORF">UFOVP1007_3</name>
    <name evidence="4" type="ORF">UFOVP1159_3</name>
    <name evidence="2" type="ORF">UFOVP927_5</name>
</gene>
<proteinExistence type="predicted"/>